<reference evidence="1 2" key="1">
    <citation type="submission" date="2013-01" db="EMBL/GenBank/DDBJ databases">
        <authorList>
            <person name="Harkins D.M."/>
            <person name="Durkin A.S."/>
            <person name="Brinkac L.M."/>
            <person name="Haft D.H."/>
            <person name="Selengut J.D."/>
            <person name="Sanka R."/>
            <person name="DePew J."/>
            <person name="Purushe J."/>
            <person name="Hartskeerl R.A."/>
            <person name="Ahmed A."/>
            <person name="van der Linden H."/>
            <person name="Goris M.G.A."/>
            <person name="Vinetz J.M."/>
            <person name="Sutton G.G."/>
            <person name="Nierman W.C."/>
            <person name="Fouts D.E."/>
        </authorList>
    </citation>
    <scope>NUCLEOTIDE SEQUENCE [LARGE SCALE GENOMIC DNA]</scope>
    <source>
        <strain evidence="1 2">Brem 328</strain>
    </source>
</reference>
<sequence>MLVLDRGQKRECLVSFLDLNIDSLFLRSRLKNPVLKQVASIDCVNSA</sequence>
<organism evidence="1 2">
    <name type="scientific">Leptospira borgpetersenii str. Brem 328</name>
    <dbReference type="NCBI Taxonomy" id="1049780"/>
    <lineage>
        <taxon>Bacteria</taxon>
        <taxon>Pseudomonadati</taxon>
        <taxon>Spirochaetota</taxon>
        <taxon>Spirochaetia</taxon>
        <taxon>Leptospirales</taxon>
        <taxon>Leptospiraceae</taxon>
        <taxon>Leptospira</taxon>
    </lineage>
</organism>
<dbReference type="AlphaFoldDB" id="A0ABC9SN21"/>
<dbReference type="Proteomes" id="UP000012166">
    <property type="component" value="Unassembled WGS sequence"/>
</dbReference>
<accession>A0ABC9SN21</accession>
<protein>
    <submittedName>
        <fullName evidence="1">Uncharacterized protein</fullName>
    </submittedName>
</protein>
<comment type="caution">
    <text evidence="1">The sequence shown here is derived from an EMBL/GenBank/DDBJ whole genome shotgun (WGS) entry which is preliminary data.</text>
</comment>
<evidence type="ECO:0000313" key="1">
    <source>
        <dbReference type="EMBL" id="EMN18990.1"/>
    </source>
</evidence>
<proteinExistence type="predicted"/>
<dbReference type="EMBL" id="AHMS02000005">
    <property type="protein sequence ID" value="EMN18990.1"/>
    <property type="molecule type" value="Genomic_DNA"/>
</dbReference>
<gene>
    <name evidence="1" type="ORF">LEP1GSC056_2035</name>
</gene>
<evidence type="ECO:0000313" key="2">
    <source>
        <dbReference type="Proteomes" id="UP000012166"/>
    </source>
</evidence>
<name>A0ABC9SN21_LEPBO</name>